<evidence type="ECO:0000256" key="1">
    <source>
        <dbReference type="ARBA" id="ARBA00022801"/>
    </source>
</evidence>
<dbReference type="InterPro" id="IPR042301">
    <property type="entry name" value="GH115_sf"/>
</dbReference>
<dbReference type="Proteomes" id="UP000178912">
    <property type="component" value="Unassembled WGS sequence"/>
</dbReference>
<dbReference type="Pfam" id="PF17829">
    <property type="entry name" value="GH115_C"/>
    <property type="match status" value="1"/>
</dbReference>
<dbReference type="Gene3D" id="1.20.58.2150">
    <property type="match status" value="1"/>
</dbReference>
<dbReference type="Gene3D" id="3.30.379.10">
    <property type="entry name" value="Chitobiase/beta-hexosaminidase domain 2-like"/>
    <property type="match status" value="1"/>
</dbReference>
<protein>
    <recommendedName>
        <fullName evidence="3">Gylcosyl hydrolase 115 C-terminal domain-containing protein</fullName>
    </recommendedName>
</protein>
<dbReference type="Gene3D" id="2.60.120.1620">
    <property type="match status" value="1"/>
</dbReference>
<accession>A0A1E1LU14</accession>
<dbReference type="OrthoDB" id="4849794at2759"/>
<dbReference type="InterPro" id="IPR041437">
    <property type="entry name" value="GH115_C"/>
</dbReference>
<dbReference type="InterPro" id="IPR029018">
    <property type="entry name" value="Hex-like_dom2"/>
</dbReference>
<dbReference type="InterPro" id="IPR031924">
    <property type="entry name" value="GH115"/>
</dbReference>
<evidence type="ECO:0000313" key="5">
    <source>
        <dbReference type="Proteomes" id="UP000178912"/>
    </source>
</evidence>
<dbReference type="EMBL" id="FJUX01000253">
    <property type="protein sequence ID" value="CZT13945.1"/>
    <property type="molecule type" value="Genomic_DNA"/>
</dbReference>
<feature type="domain" description="Gylcosyl hydrolase 115 C-terminal" evidence="3">
    <location>
        <begin position="778"/>
        <end position="948"/>
    </location>
</feature>
<evidence type="ECO:0000313" key="4">
    <source>
        <dbReference type="EMBL" id="CZT13945.1"/>
    </source>
</evidence>
<organism evidence="4 5">
    <name type="scientific">Rhynchosporium agropyri</name>
    <dbReference type="NCBI Taxonomy" id="914238"/>
    <lineage>
        <taxon>Eukaryota</taxon>
        <taxon>Fungi</taxon>
        <taxon>Dikarya</taxon>
        <taxon>Ascomycota</taxon>
        <taxon>Pezizomycotina</taxon>
        <taxon>Leotiomycetes</taxon>
        <taxon>Helotiales</taxon>
        <taxon>Ploettnerulaceae</taxon>
        <taxon>Rhynchosporium</taxon>
    </lineage>
</organism>
<proteinExistence type="predicted"/>
<evidence type="ECO:0000259" key="3">
    <source>
        <dbReference type="Pfam" id="PF17829"/>
    </source>
</evidence>
<name>A0A1E1LU14_9HELO</name>
<dbReference type="AlphaFoldDB" id="A0A1E1LU14"/>
<dbReference type="Gene3D" id="3.20.20.520">
    <property type="entry name" value="Glycosyl hydrolase family 115"/>
    <property type="match status" value="1"/>
</dbReference>
<sequence>MMLGSSLLLLACWISLGLGLGQKQIISFTSGPLQLAGGSSVSSIFLSTSDFPGVIRAGQDLSADFGRITTKNLTVVIKDQKHDDSSPTAGPAIIVGTIGKSTIIDSLIAAGKIDISGIKGEWEAFQTQIVANPMPGLASALVIAGSDKRGTIYGIYDVSEQIGVSPWYWFADVAPTPRGEIFALAGPKIQGSPSVKYRGIFLNDEAPALTNWVREKYGSHGYVSGFYVRVFELLLRLRANYLWPAMWDSMFNLDDVKNQMLADEYGIVMGTSHTEPMMRATKEQWIFLKGAWDWSSNKANIVQFLADGVKRAKPYESLYTMGMRGSGDTASSTLNVNSLADVVASQQQVLGSILGGNVSDIPQMWCIYKEVAGYYQDGLRVPSDITLLWTDDNVGNIQRLPVSSELGRPAGAGVYYHFDYVGGPRNYKWINTISLQKTWEQLQLAYAREARQIWIVNVGDLKPLEIPINFYLDMAYDMSLFQTPNSVKAWETRWAEREFGAALSLSIASIIDRYGHYAARRKWEVLDASTFSIMNYNEGDTVLKEWNALVADAQRIYDSLPATAQPGFFELVLHPCKAGLIMYQLYISTAKNNLYATQGRVSAATYGTASVSAYAEDSVLATRYHKLLDGKWNHMLDQIHIGYTDWKEPASNIMPIQKYPAAGVGIPPGVYIDGGSSMYALPGMDRYGPSRWIDIYSKSNTTATFTVSSDPWIVLEPSSGHLTPPGLTSDQRIMVSVDWSKAPIGDSTSKIIVTTGETSTTVVVAPLRNSMVTAGFKGFVESDKTISIEPQHYSAITNSSSASYGIIPGYGRTLSGVSLFPSSIGSQSPPSSPRLSYNIFLFTATVASINVYLGPSLNTYPSRPLAYAISLDDSAPIKSQYIPVTKLGTQPGSWGAAVLSNGFQATNTLAVTSGTHVLHLWALEPGVVFQKIVIDLGGVRTSYLGPPESARV</sequence>
<dbReference type="PANTHER" id="PTHR37842:SF2">
    <property type="entry name" value="GYLCOSYL HYDROLASE 115 C-TERMINAL DOMAIN-CONTAINING PROTEIN"/>
    <property type="match status" value="1"/>
</dbReference>
<gene>
    <name evidence="4" type="ORF">RAG0_17556</name>
</gene>
<dbReference type="PANTHER" id="PTHR37842">
    <property type="match status" value="1"/>
</dbReference>
<keyword evidence="5" id="KW-1185">Reference proteome</keyword>
<dbReference type="GO" id="GO:0016787">
    <property type="term" value="F:hydrolase activity"/>
    <property type="evidence" value="ECO:0007669"/>
    <property type="project" value="UniProtKB-KW"/>
</dbReference>
<dbReference type="Pfam" id="PF15979">
    <property type="entry name" value="Glyco_hydro_115"/>
    <property type="match status" value="1"/>
</dbReference>
<feature type="signal peptide" evidence="2">
    <location>
        <begin position="1"/>
        <end position="19"/>
    </location>
</feature>
<reference evidence="5" key="1">
    <citation type="submission" date="2016-03" db="EMBL/GenBank/DDBJ databases">
        <authorList>
            <person name="Guldener U."/>
        </authorList>
    </citation>
    <scope>NUCLEOTIDE SEQUENCE [LARGE SCALE GENOMIC DNA]</scope>
    <source>
        <strain evidence="5">04CH-RAC-A.6.1</strain>
    </source>
</reference>
<evidence type="ECO:0000256" key="2">
    <source>
        <dbReference type="SAM" id="SignalP"/>
    </source>
</evidence>
<keyword evidence="1" id="KW-0378">Hydrolase</keyword>
<keyword evidence="2" id="KW-0732">Signal</keyword>
<dbReference type="SUPFAM" id="SSF55545">
    <property type="entry name" value="beta-N-acetylhexosaminidase-like domain"/>
    <property type="match status" value="1"/>
</dbReference>
<feature type="chain" id="PRO_5009447592" description="Gylcosyl hydrolase 115 C-terminal domain-containing protein" evidence="2">
    <location>
        <begin position="20"/>
        <end position="952"/>
    </location>
</feature>